<evidence type="ECO:0000256" key="9">
    <source>
        <dbReference type="ARBA" id="ARBA00022842"/>
    </source>
</evidence>
<feature type="binding site" evidence="12">
    <location>
        <position position="140"/>
    </location>
    <ligand>
        <name>Mg(2+)</name>
        <dbReference type="ChEBI" id="CHEBI:18420"/>
    </ligand>
</feature>
<dbReference type="InterPro" id="IPR037013">
    <property type="entry name" value="GSH-S_sub-bd_sf"/>
</dbReference>
<dbReference type="GO" id="GO:0005829">
    <property type="term" value="C:cytosol"/>
    <property type="evidence" value="ECO:0007669"/>
    <property type="project" value="TreeGrafter"/>
</dbReference>
<evidence type="ECO:0000256" key="3">
    <source>
        <dbReference type="ARBA" id="ARBA00011738"/>
    </source>
</evidence>
<comment type="catalytic activity">
    <reaction evidence="10">
        <text>gamma-L-glutamyl-L-cysteine + glycine + ATP = glutathione + ADP + phosphate + H(+)</text>
        <dbReference type="Rhea" id="RHEA:13557"/>
        <dbReference type="ChEBI" id="CHEBI:15378"/>
        <dbReference type="ChEBI" id="CHEBI:30616"/>
        <dbReference type="ChEBI" id="CHEBI:43474"/>
        <dbReference type="ChEBI" id="CHEBI:57305"/>
        <dbReference type="ChEBI" id="CHEBI:57925"/>
        <dbReference type="ChEBI" id="CHEBI:58173"/>
        <dbReference type="ChEBI" id="CHEBI:456216"/>
        <dbReference type="EC" id="6.3.2.3"/>
    </reaction>
</comment>
<comment type="caution">
    <text evidence="14">The sequence shown here is derived from an EMBL/GenBank/DDBJ whole genome shotgun (WGS) entry which is preliminary data.</text>
</comment>
<dbReference type="EC" id="6.3.2.3" evidence="10"/>
<feature type="binding site" evidence="11">
    <location>
        <position position="124"/>
    </location>
    <ligand>
        <name>substrate</name>
    </ligand>
</feature>
<dbReference type="FunFam" id="3.40.50.1760:FF:000001">
    <property type="entry name" value="Glutathione synthetase"/>
    <property type="match status" value="1"/>
</dbReference>
<accession>A0AAW1NZL8</accession>
<evidence type="ECO:0000256" key="5">
    <source>
        <dbReference type="ARBA" id="ARBA00022684"/>
    </source>
</evidence>
<evidence type="ECO:0000256" key="1">
    <source>
        <dbReference type="ARBA" id="ARBA00004965"/>
    </source>
</evidence>
<proteinExistence type="inferred from homology"/>
<evidence type="ECO:0000256" key="11">
    <source>
        <dbReference type="PIRSR" id="PIRSR001558-1"/>
    </source>
</evidence>
<dbReference type="GO" id="GO:0043295">
    <property type="term" value="F:glutathione binding"/>
    <property type="evidence" value="ECO:0007669"/>
    <property type="project" value="UniProtKB-UniRule"/>
</dbReference>
<dbReference type="GO" id="GO:0004363">
    <property type="term" value="F:glutathione synthase activity"/>
    <property type="evidence" value="ECO:0007669"/>
    <property type="project" value="UniProtKB-UniRule"/>
</dbReference>
<dbReference type="Gene3D" id="1.10.1080.10">
    <property type="entry name" value="Glutathione Synthetase, Chain A, domain 3"/>
    <property type="match status" value="1"/>
</dbReference>
<evidence type="ECO:0000256" key="7">
    <source>
        <dbReference type="ARBA" id="ARBA00022741"/>
    </source>
</evidence>
<dbReference type="InterPro" id="IPR005615">
    <property type="entry name" value="Glutathione_synthase"/>
</dbReference>
<feature type="binding site" evidence="12">
    <location>
        <position position="142"/>
    </location>
    <ligand>
        <name>Mg(2+)</name>
        <dbReference type="ChEBI" id="CHEBI:18420"/>
    </ligand>
</feature>
<keyword evidence="5 10" id="KW-0317">Glutathione biosynthesis</keyword>
<feature type="binding site" evidence="11">
    <location>
        <begin position="364"/>
        <end position="373"/>
    </location>
    <ligand>
        <name>ATP</name>
        <dbReference type="ChEBI" id="CHEBI:30616"/>
    </ligand>
</feature>
<comment type="cofactor">
    <cofactor evidence="10 12">
        <name>Mg(2+)</name>
        <dbReference type="ChEBI" id="CHEBI:18420"/>
    </cofactor>
    <text evidence="10 12">Binds 1 Mg(2+) ion per subunit.</text>
</comment>
<dbReference type="Gene3D" id="3.30.1490.80">
    <property type="match status" value="1"/>
</dbReference>
<dbReference type="PIRSF" id="PIRSF001558">
    <property type="entry name" value="GSHase"/>
    <property type="match status" value="1"/>
</dbReference>
<evidence type="ECO:0000256" key="6">
    <source>
        <dbReference type="ARBA" id="ARBA00022723"/>
    </source>
</evidence>
<dbReference type="Gene3D" id="3.30.1490.50">
    <property type="match status" value="1"/>
</dbReference>
<dbReference type="InterPro" id="IPR014709">
    <property type="entry name" value="Glutathione_synthase_C_euk"/>
</dbReference>
<dbReference type="Gene3D" id="3.40.50.1760">
    <property type="entry name" value="Glutathione synthase, substrate-binding domain superfamily, eukaryotic"/>
    <property type="match status" value="1"/>
</dbReference>
<comment type="similarity">
    <text evidence="2 10">Belongs to the eukaryotic GSH synthase family.</text>
</comment>
<evidence type="ECO:0000313" key="15">
    <source>
        <dbReference type="Proteomes" id="UP001465755"/>
    </source>
</evidence>
<dbReference type="InterPro" id="IPR014049">
    <property type="entry name" value="Glutathione_synthase_N_euk"/>
</dbReference>
<comment type="pathway">
    <text evidence="1 10">Sulfur metabolism; glutathione biosynthesis; glutathione from L-cysteine and L-glutamate: step 2/2.</text>
</comment>
<dbReference type="SUPFAM" id="SSF52440">
    <property type="entry name" value="PreATP-grasp domain"/>
    <property type="match status" value="1"/>
</dbReference>
<dbReference type="InterPro" id="IPR004887">
    <property type="entry name" value="GSH_synth_subst-bd"/>
</dbReference>
<evidence type="ECO:0000256" key="12">
    <source>
        <dbReference type="PIRSR" id="PIRSR001558-2"/>
    </source>
</evidence>
<evidence type="ECO:0000256" key="2">
    <source>
        <dbReference type="ARBA" id="ARBA00010385"/>
    </source>
</evidence>
<dbReference type="PANTHER" id="PTHR11130:SF0">
    <property type="entry name" value="GLUTATHIONE SYNTHETASE"/>
    <property type="match status" value="1"/>
</dbReference>
<keyword evidence="7 10" id="KW-0547">Nucleotide-binding</keyword>
<feature type="binding site" evidence="11">
    <location>
        <position position="140"/>
    </location>
    <ligand>
        <name>ATP</name>
        <dbReference type="ChEBI" id="CHEBI:30616"/>
    </ligand>
</feature>
<feature type="binding site" evidence="12">
    <location>
        <position position="368"/>
    </location>
    <ligand>
        <name>Mg(2+)</name>
        <dbReference type="ChEBI" id="CHEBI:18420"/>
    </ligand>
</feature>
<keyword evidence="6 10" id="KW-0479">Metal-binding</keyword>
<dbReference type="EMBL" id="JALJOQ010000064">
    <property type="protein sequence ID" value="KAK9802971.1"/>
    <property type="molecule type" value="Genomic_DNA"/>
</dbReference>
<keyword evidence="9 10" id="KW-0460">Magnesium</keyword>
<evidence type="ECO:0000259" key="13">
    <source>
        <dbReference type="Pfam" id="PF03199"/>
    </source>
</evidence>
<evidence type="ECO:0000256" key="4">
    <source>
        <dbReference type="ARBA" id="ARBA00022598"/>
    </source>
</evidence>
<feature type="domain" description="Glutathione synthase substrate-binding" evidence="13">
    <location>
        <begin position="201"/>
        <end position="301"/>
    </location>
</feature>
<dbReference type="Proteomes" id="UP001465755">
    <property type="component" value="Unassembled WGS sequence"/>
</dbReference>
<dbReference type="InterPro" id="IPR014042">
    <property type="entry name" value="Glutathione_synthase_a-hlx"/>
</dbReference>
<dbReference type="NCBIfam" id="TIGR01986">
    <property type="entry name" value="glut_syn_euk"/>
    <property type="match status" value="1"/>
</dbReference>
<organism evidence="14 15">
    <name type="scientific">Symbiochloris irregularis</name>
    <dbReference type="NCBI Taxonomy" id="706552"/>
    <lineage>
        <taxon>Eukaryota</taxon>
        <taxon>Viridiplantae</taxon>
        <taxon>Chlorophyta</taxon>
        <taxon>core chlorophytes</taxon>
        <taxon>Trebouxiophyceae</taxon>
        <taxon>Trebouxiales</taxon>
        <taxon>Trebouxiaceae</taxon>
        <taxon>Symbiochloris</taxon>
    </lineage>
</organism>
<reference evidence="14 15" key="1">
    <citation type="journal article" date="2024" name="Nat. Commun.">
        <title>Phylogenomics reveals the evolutionary origins of lichenization in chlorophyte algae.</title>
        <authorList>
            <person name="Puginier C."/>
            <person name="Libourel C."/>
            <person name="Otte J."/>
            <person name="Skaloud P."/>
            <person name="Haon M."/>
            <person name="Grisel S."/>
            <person name="Petersen M."/>
            <person name="Berrin J.G."/>
            <person name="Delaux P.M."/>
            <person name="Dal Grande F."/>
            <person name="Keller J."/>
        </authorList>
    </citation>
    <scope>NUCLEOTIDE SEQUENCE [LARGE SCALE GENOMIC DNA]</scope>
    <source>
        <strain evidence="14 15">SAG 2036</strain>
    </source>
</reference>
<keyword evidence="15" id="KW-1185">Reference proteome</keyword>
<protein>
    <recommendedName>
        <fullName evidence="10">Glutathione synthetase</fullName>
        <shortName evidence="10">GSH-S</shortName>
        <ecNumber evidence="10">6.3.2.3</ecNumber>
    </recommendedName>
</protein>
<dbReference type="Pfam" id="PF03199">
    <property type="entry name" value="GSH_synthase"/>
    <property type="match status" value="1"/>
</dbReference>
<sequence>MDALGVPEGTDLRSLTDDAVAWASQHGLVYGYGGGKCAVALVHAPVAVLPTPFPRASFEKAQRAMQAFNLVTDRITRDPTYLQQTLASAAALDKFTANLLRIHDKNLELRQSRQEQQVVLAINRSDYMMDEPSNRLLQVEMNTIASSFGALSTLVSRMHRYLFDRAGIPYDDTKLPPNDVISAIADAMAAAVKAHGSRDSVMVMIVQPGEKNSFDQQWIQLALWERHGIRTLRRSLSQIRQHAQLDDASGRLTVDGKEVALAYFRAGYSPDDYPSEAEWEARDMLEQSTAALCPSVAYQLAGAKKVQQDLASTDVLQRFLGDQSDVELLQDCFAGLWGLDNLEQEQTKAILQEAQEHPEAFVLKPQREGGGNNLRADTLYAPR</sequence>
<dbReference type="GO" id="GO:0000287">
    <property type="term" value="F:magnesium ion binding"/>
    <property type="evidence" value="ECO:0007669"/>
    <property type="project" value="UniProtKB-UniRule"/>
</dbReference>
<dbReference type="GO" id="GO:0005524">
    <property type="term" value="F:ATP binding"/>
    <property type="evidence" value="ECO:0007669"/>
    <property type="project" value="UniProtKB-UniRule"/>
</dbReference>
<dbReference type="Pfam" id="PF03917">
    <property type="entry name" value="GSH_synth_ATP"/>
    <property type="match status" value="1"/>
</dbReference>
<keyword evidence="8 10" id="KW-0067">ATP-binding</keyword>
<evidence type="ECO:0000256" key="10">
    <source>
        <dbReference type="PIRNR" id="PIRNR001558"/>
    </source>
</evidence>
<feature type="binding site" evidence="11">
    <location>
        <position position="216"/>
    </location>
    <ligand>
        <name>substrate</name>
    </ligand>
</feature>
<feature type="binding site" evidence="11">
    <location>
        <position position="304"/>
    </location>
    <ligand>
        <name>ATP</name>
        <dbReference type="ChEBI" id="CHEBI:30616"/>
    </ligand>
</feature>
<name>A0AAW1NZL8_9CHLO</name>
<comment type="subunit">
    <text evidence="3">Homodimer.</text>
</comment>
<dbReference type="AlphaFoldDB" id="A0AAW1NZL8"/>
<dbReference type="InterPro" id="IPR016185">
    <property type="entry name" value="PreATP-grasp_dom_sf"/>
</dbReference>
<dbReference type="PANTHER" id="PTHR11130">
    <property type="entry name" value="GLUTATHIONE SYNTHETASE"/>
    <property type="match status" value="1"/>
</dbReference>
<evidence type="ECO:0000313" key="14">
    <source>
        <dbReference type="EMBL" id="KAK9802971.1"/>
    </source>
</evidence>
<dbReference type="Gene3D" id="3.30.470.20">
    <property type="entry name" value="ATP-grasp fold, B domain"/>
    <property type="match status" value="1"/>
</dbReference>
<evidence type="ECO:0000256" key="8">
    <source>
        <dbReference type="ARBA" id="ARBA00022840"/>
    </source>
</evidence>
<keyword evidence="4 10" id="KW-0436">Ligase</keyword>
<gene>
    <name evidence="14" type="ORF">WJX73_001532</name>
</gene>
<dbReference type="SUPFAM" id="SSF56059">
    <property type="entry name" value="Glutathione synthetase ATP-binding domain-like"/>
    <property type="match status" value="1"/>
</dbReference>